<reference evidence="1" key="1">
    <citation type="submission" date="2016-08" db="EMBL/GenBank/DDBJ databases">
        <title>Complete Genome Seqeunce of Paenibacillus sp. BIHB 4019 from tea rhizoplane.</title>
        <authorList>
            <person name="Thakur R."/>
            <person name="Swarnkar M.K."/>
            <person name="Gulati A."/>
        </authorList>
    </citation>
    <scope>NUCLEOTIDE SEQUENCE [LARGE SCALE GENOMIC DNA]</scope>
    <source>
        <strain evidence="1">BIHB4019</strain>
    </source>
</reference>
<name>A0A1B2DI04_9BACL</name>
<dbReference type="RefSeq" id="WP_099518515.1">
    <property type="nucleotide sequence ID" value="NZ_CP016808.1"/>
</dbReference>
<protein>
    <submittedName>
        <fullName evidence="1">Uncharacterized protein</fullName>
    </submittedName>
</protein>
<evidence type="ECO:0000313" key="1">
    <source>
        <dbReference type="EMBL" id="ANY67305.1"/>
    </source>
</evidence>
<dbReference type="AlphaFoldDB" id="A0A1B2DI04"/>
<accession>A0A1B2DI04</accession>
<organism evidence="1">
    <name type="scientific">Paenibacillus sp. BIHB 4019</name>
    <dbReference type="NCBI Taxonomy" id="1870819"/>
    <lineage>
        <taxon>Bacteria</taxon>
        <taxon>Bacillati</taxon>
        <taxon>Bacillota</taxon>
        <taxon>Bacilli</taxon>
        <taxon>Bacillales</taxon>
        <taxon>Paenibacillaceae</taxon>
        <taxon>Paenibacillus</taxon>
    </lineage>
</organism>
<proteinExistence type="predicted"/>
<sequence length="129" mass="14737">MKLSELHEWLGKYPRTTVSGESLGCDDVSVRSKTEDAEFIEMFPGEGVGSAELIEAHFKKIKKLISERDGQVVYVRLMTNLVSILDSDGEIEGYSMRTRLQFGNPELCITEKQFRHLESIKQRSVMNHE</sequence>
<dbReference type="EMBL" id="CP016808">
    <property type="protein sequence ID" value="ANY67305.1"/>
    <property type="molecule type" value="Genomic_DNA"/>
</dbReference>
<gene>
    <name evidence="1" type="ORF">BBD42_13090</name>
</gene>